<protein>
    <submittedName>
        <fullName evidence="1">Uncharacterized protein</fullName>
    </submittedName>
</protein>
<dbReference type="Proteomes" id="UP000320762">
    <property type="component" value="Unassembled WGS sequence"/>
</dbReference>
<evidence type="ECO:0000313" key="2">
    <source>
        <dbReference type="Proteomes" id="UP000320762"/>
    </source>
</evidence>
<evidence type="ECO:0000313" key="1">
    <source>
        <dbReference type="EMBL" id="TRM66296.1"/>
    </source>
</evidence>
<organism evidence="1 2">
    <name type="scientific">Schizophyllum amplum</name>
    <dbReference type="NCBI Taxonomy" id="97359"/>
    <lineage>
        <taxon>Eukaryota</taxon>
        <taxon>Fungi</taxon>
        <taxon>Dikarya</taxon>
        <taxon>Basidiomycota</taxon>
        <taxon>Agaricomycotina</taxon>
        <taxon>Agaricomycetes</taxon>
        <taxon>Agaricomycetidae</taxon>
        <taxon>Agaricales</taxon>
        <taxon>Schizophyllaceae</taxon>
        <taxon>Schizophyllum</taxon>
    </lineage>
</organism>
<dbReference type="OrthoDB" id="3255427at2759"/>
<reference evidence="1 2" key="1">
    <citation type="journal article" date="2019" name="New Phytol.">
        <title>Comparative genomics reveals unique wood-decay strategies and fruiting body development in the Schizophyllaceae.</title>
        <authorList>
            <person name="Almasi E."/>
            <person name="Sahu N."/>
            <person name="Krizsan K."/>
            <person name="Balint B."/>
            <person name="Kovacs G.M."/>
            <person name="Kiss B."/>
            <person name="Cseklye J."/>
            <person name="Drula E."/>
            <person name="Henrissat B."/>
            <person name="Nagy I."/>
            <person name="Chovatia M."/>
            <person name="Adam C."/>
            <person name="LaButti K."/>
            <person name="Lipzen A."/>
            <person name="Riley R."/>
            <person name="Grigoriev I.V."/>
            <person name="Nagy L.G."/>
        </authorList>
    </citation>
    <scope>NUCLEOTIDE SEQUENCE [LARGE SCALE GENOMIC DNA]</scope>
    <source>
        <strain evidence="1 2">NL-1724</strain>
    </source>
</reference>
<name>A0A550CNA5_9AGAR</name>
<gene>
    <name evidence="1" type="ORF">BD626DRAFT_487349</name>
</gene>
<proteinExistence type="predicted"/>
<accession>A0A550CNA5</accession>
<sequence>MFLTCDQGYIAPVNENPVFFIGFFSKKQTQFTLVRPPQAVDKFLGRRLKERLEKGAIASDQEQNETLRIIELNRNSLLFMMHVLSALNEIFYNLDATIPLRDDRLHHPNHKKEILTAANSAAMHAQQQDAFTMPAPRERTHRQRSR</sequence>
<dbReference type="EMBL" id="VDMD01000004">
    <property type="protein sequence ID" value="TRM66296.1"/>
    <property type="molecule type" value="Genomic_DNA"/>
</dbReference>
<comment type="caution">
    <text evidence="1">The sequence shown here is derived from an EMBL/GenBank/DDBJ whole genome shotgun (WGS) entry which is preliminary data.</text>
</comment>
<dbReference type="AlphaFoldDB" id="A0A550CNA5"/>
<keyword evidence="2" id="KW-1185">Reference proteome</keyword>